<dbReference type="Proteomes" id="UP000887563">
    <property type="component" value="Unplaced"/>
</dbReference>
<proteinExistence type="predicted"/>
<organism evidence="2 3">
    <name type="scientific">Meloidogyne incognita</name>
    <name type="common">Southern root-knot nematode worm</name>
    <name type="synonym">Oxyuris incognita</name>
    <dbReference type="NCBI Taxonomy" id="6306"/>
    <lineage>
        <taxon>Eukaryota</taxon>
        <taxon>Metazoa</taxon>
        <taxon>Ecdysozoa</taxon>
        <taxon>Nematoda</taxon>
        <taxon>Chromadorea</taxon>
        <taxon>Rhabditida</taxon>
        <taxon>Tylenchina</taxon>
        <taxon>Tylenchomorpha</taxon>
        <taxon>Tylenchoidea</taxon>
        <taxon>Meloidogynidae</taxon>
        <taxon>Meloidogyninae</taxon>
        <taxon>Meloidogyne</taxon>
        <taxon>Meloidogyne incognita group</taxon>
    </lineage>
</organism>
<evidence type="ECO:0000313" key="3">
    <source>
        <dbReference type="WBParaSite" id="Minc3s00053g02827"/>
    </source>
</evidence>
<evidence type="ECO:0000313" key="2">
    <source>
        <dbReference type="Proteomes" id="UP000887563"/>
    </source>
</evidence>
<accession>A0A914KQ60</accession>
<keyword evidence="1" id="KW-0812">Transmembrane</keyword>
<keyword evidence="2" id="KW-1185">Reference proteome</keyword>
<feature type="transmembrane region" description="Helical" evidence="1">
    <location>
        <begin position="26"/>
        <end position="44"/>
    </location>
</feature>
<evidence type="ECO:0000256" key="1">
    <source>
        <dbReference type="SAM" id="Phobius"/>
    </source>
</evidence>
<sequence length="65" mass="7155">MFIVSIVKASTRAIALTDITLASTSTATSIATTCSFITAIIVFVNGARRRAYWWSWCVRVNLTRA</sequence>
<dbReference type="WBParaSite" id="Minc3s00053g02827">
    <property type="protein sequence ID" value="Minc3s00053g02827"/>
    <property type="gene ID" value="Minc3s00053g02827"/>
</dbReference>
<protein>
    <submittedName>
        <fullName evidence="3">Candidate secreted effector</fullName>
    </submittedName>
</protein>
<dbReference type="AlphaFoldDB" id="A0A914KQ60"/>
<keyword evidence="1" id="KW-1133">Transmembrane helix</keyword>
<keyword evidence="1" id="KW-0472">Membrane</keyword>
<reference evidence="3" key="1">
    <citation type="submission" date="2022-11" db="UniProtKB">
        <authorList>
            <consortium name="WormBaseParasite"/>
        </authorList>
    </citation>
    <scope>IDENTIFICATION</scope>
</reference>
<name>A0A914KQ60_MELIC</name>